<keyword evidence="6 10" id="KW-1133">Transmembrane helix</keyword>
<feature type="transmembrane region" description="Helical" evidence="10">
    <location>
        <begin position="260"/>
        <end position="281"/>
    </location>
</feature>
<feature type="transmembrane region" description="Helical" evidence="10">
    <location>
        <begin position="6"/>
        <end position="29"/>
    </location>
</feature>
<keyword evidence="2" id="KW-1003">Cell membrane</keyword>
<keyword evidence="4 10" id="KW-0812">Transmembrane</keyword>
<evidence type="ECO:0000256" key="8">
    <source>
        <dbReference type="ARBA" id="ARBA00023170"/>
    </source>
</evidence>
<keyword evidence="5" id="KW-0552">Olfaction</keyword>
<evidence type="ECO:0000313" key="12">
    <source>
        <dbReference type="RefSeq" id="XP_017779793.1"/>
    </source>
</evidence>
<evidence type="ECO:0000256" key="3">
    <source>
        <dbReference type="ARBA" id="ARBA00022606"/>
    </source>
</evidence>
<organism evidence="11 12">
    <name type="scientific">Nicrophorus vespilloides</name>
    <name type="common">Boreal carrion beetle</name>
    <dbReference type="NCBI Taxonomy" id="110193"/>
    <lineage>
        <taxon>Eukaryota</taxon>
        <taxon>Metazoa</taxon>
        <taxon>Ecdysozoa</taxon>
        <taxon>Arthropoda</taxon>
        <taxon>Hexapoda</taxon>
        <taxon>Insecta</taxon>
        <taxon>Pterygota</taxon>
        <taxon>Neoptera</taxon>
        <taxon>Endopterygota</taxon>
        <taxon>Coleoptera</taxon>
        <taxon>Polyphaga</taxon>
        <taxon>Staphyliniformia</taxon>
        <taxon>Silphidae</taxon>
        <taxon>Nicrophorinae</taxon>
        <taxon>Nicrophorus</taxon>
    </lineage>
</organism>
<dbReference type="PANTHER" id="PTHR21137:SF35">
    <property type="entry name" value="ODORANT RECEPTOR 19A-RELATED"/>
    <property type="match status" value="1"/>
</dbReference>
<gene>
    <name evidence="12" type="primary">LOC108565050</name>
</gene>
<evidence type="ECO:0000256" key="1">
    <source>
        <dbReference type="ARBA" id="ARBA00004651"/>
    </source>
</evidence>
<evidence type="ECO:0000256" key="7">
    <source>
        <dbReference type="ARBA" id="ARBA00023136"/>
    </source>
</evidence>
<evidence type="ECO:0000256" key="10">
    <source>
        <dbReference type="SAM" id="Phobius"/>
    </source>
</evidence>
<keyword evidence="11" id="KW-1185">Reference proteome</keyword>
<evidence type="ECO:0000256" key="6">
    <source>
        <dbReference type="ARBA" id="ARBA00022989"/>
    </source>
</evidence>
<name>A0ABM1MYZ3_NICVS</name>
<dbReference type="GeneID" id="108565050"/>
<keyword evidence="3" id="KW-0716">Sensory transduction</keyword>
<evidence type="ECO:0000256" key="5">
    <source>
        <dbReference type="ARBA" id="ARBA00022725"/>
    </source>
</evidence>
<dbReference type="RefSeq" id="XP_017779793.1">
    <property type="nucleotide sequence ID" value="XM_017924304.1"/>
</dbReference>
<feature type="transmembrane region" description="Helical" evidence="10">
    <location>
        <begin position="158"/>
        <end position="181"/>
    </location>
</feature>
<proteinExistence type="predicted"/>
<dbReference type="Proteomes" id="UP000695000">
    <property type="component" value="Unplaced"/>
</dbReference>
<keyword evidence="7 10" id="KW-0472">Membrane</keyword>
<reference evidence="12" key="1">
    <citation type="submission" date="2025-08" db="UniProtKB">
        <authorList>
            <consortium name="RefSeq"/>
        </authorList>
    </citation>
    <scope>IDENTIFICATION</scope>
    <source>
        <tissue evidence="12">Whole Larva</tissue>
    </source>
</reference>
<dbReference type="PANTHER" id="PTHR21137">
    <property type="entry name" value="ODORANT RECEPTOR"/>
    <property type="match status" value="1"/>
</dbReference>
<sequence>MFYINALLFFTIANLVPISKFYETFYIYLKLDDLQNSNVTCKELLPYFNRFPFDIENHCTAALLIQYFPMQFYVFQIACYDLQFTSLCLYIRAHFVNIRGAFRTIRARCLHNMRLPSNYQIFSDSENPLLSNMMEREMKKITIHLQMIIDVCKDMEDIFCFGTLAQSLVTLFAIISCFYIMSYEPLFSPNFIAQLDYCGGVLIQLTFCCVYGNEITLNAQYVMIGIYESDWFAANTSFKKSMIMNMRRLQKPIVLTIGKFYPLTLTALIAVIRCGFSYFTVLKQTT</sequence>
<dbReference type="InterPro" id="IPR004117">
    <property type="entry name" value="7tm6_olfct_rcpt"/>
</dbReference>
<dbReference type="Pfam" id="PF02949">
    <property type="entry name" value="7tm_6"/>
    <property type="match status" value="1"/>
</dbReference>
<keyword evidence="9" id="KW-0807">Transducer</keyword>
<comment type="subcellular location">
    <subcellularLocation>
        <location evidence="1">Cell membrane</location>
        <topology evidence="1">Multi-pass membrane protein</topology>
    </subcellularLocation>
</comment>
<accession>A0ABM1MYZ3</accession>
<protein>
    <submittedName>
        <fullName evidence="12">Odorant receptor 42a-like</fullName>
    </submittedName>
</protein>
<evidence type="ECO:0000256" key="4">
    <source>
        <dbReference type="ARBA" id="ARBA00022692"/>
    </source>
</evidence>
<evidence type="ECO:0000256" key="2">
    <source>
        <dbReference type="ARBA" id="ARBA00022475"/>
    </source>
</evidence>
<keyword evidence="8" id="KW-0675">Receptor</keyword>
<evidence type="ECO:0000256" key="9">
    <source>
        <dbReference type="ARBA" id="ARBA00023224"/>
    </source>
</evidence>
<evidence type="ECO:0000313" key="11">
    <source>
        <dbReference type="Proteomes" id="UP000695000"/>
    </source>
</evidence>